<accession>A0A382F2T3</accession>
<gene>
    <name evidence="1" type="ORF">METZ01_LOCUS209853</name>
</gene>
<proteinExistence type="predicted"/>
<reference evidence="1" key="1">
    <citation type="submission" date="2018-05" db="EMBL/GenBank/DDBJ databases">
        <authorList>
            <person name="Lanie J.A."/>
            <person name="Ng W.-L."/>
            <person name="Kazmierczak K.M."/>
            <person name="Andrzejewski T.M."/>
            <person name="Davidsen T.M."/>
            <person name="Wayne K.J."/>
            <person name="Tettelin H."/>
            <person name="Glass J.I."/>
            <person name="Rusch D."/>
            <person name="Podicherti R."/>
            <person name="Tsui H.-C.T."/>
            <person name="Winkler M.E."/>
        </authorList>
    </citation>
    <scope>NUCLEOTIDE SEQUENCE</scope>
</reference>
<organism evidence="1">
    <name type="scientific">marine metagenome</name>
    <dbReference type="NCBI Taxonomy" id="408172"/>
    <lineage>
        <taxon>unclassified sequences</taxon>
        <taxon>metagenomes</taxon>
        <taxon>ecological metagenomes</taxon>
    </lineage>
</organism>
<dbReference type="EMBL" id="UINC01047572">
    <property type="protein sequence ID" value="SVB56999.1"/>
    <property type="molecule type" value="Genomic_DNA"/>
</dbReference>
<evidence type="ECO:0000313" key="1">
    <source>
        <dbReference type="EMBL" id="SVB56999.1"/>
    </source>
</evidence>
<name>A0A382F2T3_9ZZZZ</name>
<sequence length="202" mass="22897">MVRELTDNHDQLWKGYSQVFLEMDDLSLARWMAQTLGQLSDHAWRLSHPLLMTYELAARAAHDRQIWLKGMGIIPAEYTAAECCRAPLLPVLSRDVFNFGLVCKHCGESCVAFADLPEELKPRIDKWSSDYDEAHGVAHWEEDGKKLPPDFDKLFELAAQSAEKLLAQAGSELAPSLLELYPAVAWEDQDECLEVRPEDVDI</sequence>
<protein>
    <submittedName>
        <fullName evidence="1">Uncharacterized protein</fullName>
    </submittedName>
</protein>
<dbReference type="AlphaFoldDB" id="A0A382F2T3"/>